<evidence type="ECO:0000256" key="14">
    <source>
        <dbReference type="RuleBase" id="RU366074"/>
    </source>
</evidence>
<dbReference type="NCBIfam" id="NF005559">
    <property type="entry name" value="PRK07231.1"/>
    <property type="match status" value="1"/>
</dbReference>
<evidence type="ECO:0000256" key="7">
    <source>
        <dbReference type="ARBA" id="ARBA00023002"/>
    </source>
</evidence>
<dbReference type="NCBIfam" id="NF004200">
    <property type="entry name" value="PRK05653.1-5"/>
    <property type="match status" value="1"/>
</dbReference>
<dbReference type="NCBIfam" id="NF009464">
    <property type="entry name" value="PRK12824.1"/>
    <property type="match status" value="1"/>
</dbReference>
<dbReference type="InterPro" id="IPR020904">
    <property type="entry name" value="Sc_DH/Rdtase_CS"/>
</dbReference>
<dbReference type="InterPro" id="IPR050259">
    <property type="entry name" value="SDR"/>
</dbReference>
<feature type="binding site" evidence="13">
    <location>
        <position position="90"/>
    </location>
    <ligand>
        <name>NADP(+)</name>
        <dbReference type="ChEBI" id="CHEBI:58349"/>
    </ligand>
</feature>
<keyword evidence="4 14" id="KW-0444">Lipid biosynthesis</keyword>
<evidence type="ECO:0000256" key="3">
    <source>
        <dbReference type="ARBA" id="ARBA00006484"/>
    </source>
</evidence>
<dbReference type="PANTHER" id="PTHR42879:SF2">
    <property type="entry name" value="3-OXOACYL-[ACYL-CARRIER-PROTEIN] REDUCTASE FABG"/>
    <property type="match status" value="1"/>
</dbReference>
<dbReference type="PRINTS" id="PR00081">
    <property type="entry name" value="GDHRDH"/>
</dbReference>
<feature type="binding site" evidence="13">
    <location>
        <begin position="155"/>
        <end position="159"/>
    </location>
    <ligand>
        <name>NADP(+)</name>
        <dbReference type="ChEBI" id="CHEBI:58349"/>
    </ligand>
</feature>
<dbReference type="STRING" id="555079.Toce_1057"/>
<dbReference type="GO" id="GO:0004316">
    <property type="term" value="F:3-oxoacyl-[acyl-carrier-protein] reductase (NADPH) activity"/>
    <property type="evidence" value="ECO:0007669"/>
    <property type="project" value="UniProtKB-UniRule"/>
</dbReference>
<evidence type="ECO:0000256" key="12">
    <source>
        <dbReference type="PIRSR" id="PIRSR611284-1"/>
    </source>
</evidence>
<comment type="catalytic activity">
    <reaction evidence="11 14">
        <text>a (3R)-hydroxyacyl-[ACP] + NADP(+) = a 3-oxoacyl-[ACP] + NADPH + H(+)</text>
        <dbReference type="Rhea" id="RHEA:17397"/>
        <dbReference type="Rhea" id="RHEA-COMP:9916"/>
        <dbReference type="Rhea" id="RHEA-COMP:9945"/>
        <dbReference type="ChEBI" id="CHEBI:15378"/>
        <dbReference type="ChEBI" id="CHEBI:57783"/>
        <dbReference type="ChEBI" id="CHEBI:58349"/>
        <dbReference type="ChEBI" id="CHEBI:78776"/>
        <dbReference type="ChEBI" id="CHEBI:78827"/>
        <dbReference type="EC" id="1.1.1.100"/>
    </reaction>
</comment>
<evidence type="ECO:0000256" key="11">
    <source>
        <dbReference type="ARBA" id="ARBA00048508"/>
    </source>
</evidence>
<name>D9S342_THEOJ</name>
<keyword evidence="9 14" id="KW-0275">Fatty acid biosynthesis</keyword>
<keyword evidence="6 13" id="KW-0521">NADP</keyword>
<feature type="binding site" evidence="13">
    <location>
        <position position="188"/>
    </location>
    <ligand>
        <name>NADP(+)</name>
        <dbReference type="ChEBI" id="CHEBI:58349"/>
    </ligand>
</feature>
<evidence type="ECO:0000256" key="6">
    <source>
        <dbReference type="ARBA" id="ARBA00022857"/>
    </source>
</evidence>
<evidence type="ECO:0000256" key="13">
    <source>
        <dbReference type="PIRSR" id="PIRSR611284-2"/>
    </source>
</evidence>
<feature type="binding site" evidence="13">
    <location>
        <begin position="63"/>
        <end position="64"/>
    </location>
    <ligand>
        <name>NADP(+)</name>
        <dbReference type="ChEBI" id="CHEBI:58349"/>
    </ligand>
</feature>
<keyword evidence="10" id="KW-0753">Steroid metabolism</keyword>
<evidence type="ECO:0000256" key="9">
    <source>
        <dbReference type="ARBA" id="ARBA00023160"/>
    </source>
</evidence>
<accession>D9S342</accession>
<dbReference type="PRINTS" id="PR00080">
    <property type="entry name" value="SDRFAMILY"/>
</dbReference>
<organism evidence="16 17">
    <name type="scientific">Thermosediminibacter oceani (strain ATCC BAA-1034 / DSM 16646 / JW/IW-1228P)</name>
    <dbReference type="NCBI Taxonomy" id="555079"/>
    <lineage>
        <taxon>Bacteria</taxon>
        <taxon>Bacillati</taxon>
        <taxon>Bacillota</taxon>
        <taxon>Clostridia</taxon>
        <taxon>Thermosediminibacterales</taxon>
        <taxon>Thermosediminibacteraceae</taxon>
        <taxon>Thermosediminibacter</taxon>
    </lineage>
</organism>
<dbReference type="InterPro" id="IPR002347">
    <property type="entry name" value="SDR_fam"/>
</dbReference>
<protein>
    <recommendedName>
        <fullName evidence="14">3-oxoacyl-[acyl-carrier-protein] reductase</fullName>
        <ecNumber evidence="14">1.1.1.100</ecNumber>
    </recommendedName>
</protein>
<feature type="binding site" evidence="13">
    <location>
        <position position="38"/>
    </location>
    <ligand>
        <name>NADP(+)</name>
        <dbReference type="ChEBI" id="CHEBI:58349"/>
    </ligand>
</feature>
<dbReference type="PANTHER" id="PTHR42879">
    <property type="entry name" value="3-OXOACYL-(ACYL-CARRIER-PROTEIN) REDUCTASE"/>
    <property type="match status" value="1"/>
</dbReference>
<comment type="subunit">
    <text evidence="14">Homotetramer.</text>
</comment>
<keyword evidence="5 14" id="KW-0276">Fatty acid metabolism</keyword>
<dbReference type="GO" id="GO:0051287">
    <property type="term" value="F:NAD binding"/>
    <property type="evidence" value="ECO:0007669"/>
    <property type="project" value="UniProtKB-UniRule"/>
</dbReference>
<evidence type="ECO:0000256" key="4">
    <source>
        <dbReference type="ARBA" id="ARBA00022516"/>
    </source>
</evidence>
<dbReference type="SMART" id="SM00822">
    <property type="entry name" value="PKS_KR"/>
    <property type="match status" value="1"/>
</dbReference>
<dbReference type="InterPro" id="IPR057326">
    <property type="entry name" value="KR_dom"/>
</dbReference>
<evidence type="ECO:0000256" key="1">
    <source>
        <dbReference type="ARBA" id="ARBA00002607"/>
    </source>
</evidence>
<evidence type="ECO:0000256" key="2">
    <source>
        <dbReference type="ARBA" id="ARBA00005194"/>
    </source>
</evidence>
<dbReference type="eggNOG" id="COG1028">
    <property type="taxonomic scope" value="Bacteria"/>
</dbReference>
<evidence type="ECO:0000256" key="5">
    <source>
        <dbReference type="ARBA" id="ARBA00022832"/>
    </source>
</evidence>
<dbReference type="NCBIfam" id="TIGR01830">
    <property type="entry name" value="3oxo_ACP_reduc"/>
    <property type="match status" value="1"/>
</dbReference>
<evidence type="ECO:0000313" key="16">
    <source>
        <dbReference type="EMBL" id="ADL07819.1"/>
    </source>
</evidence>
<feature type="domain" description="Ketoreductase" evidence="15">
    <location>
        <begin position="6"/>
        <end position="191"/>
    </location>
</feature>
<dbReference type="NCBIfam" id="NF009466">
    <property type="entry name" value="PRK12826.1-2"/>
    <property type="match status" value="1"/>
</dbReference>
<dbReference type="InterPro" id="IPR036291">
    <property type="entry name" value="NAD(P)-bd_dom_sf"/>
</dbReference>
<dbReference type="FunFam" id="3.40.50.720:FF:000037">
    <property type="entry name" value="3-oxoacyl-[acyl-carrier-protein] reductase FabG"/>
    <property type="match status" value="1"/>
</dbReference>
<feature type="active site" description="Proton acceptor" evidence="12">
    <location>
        <position position="155"/>
    </location>
</feature>
<dbReference type="GO" id="GO:0008202">
    <property type="term" value="P:steroid metabolic process"/>
    <property type="evidence" value="ECO:0007669"/>
    <property type="project" value="UniProtKB-KW"/>
</dbReference>
<dbReference type="EC" id="1.1.1.100" evidence="14"/>
<dbReference type="UniPathway" id="UPA00094"/>
<dbReference type="RefSeq" id="WP_013275859.1">
    <property type="nucleotide sequence ID" value="NC_014377.1"/>
</dbReference>
<dbReference type="GO" id="GO:0006633">
    <property type="term" value="P:fatty acid biosynthetic process"/>
    <property type="evidence" value="ECO:0007669"/>
    <property type="project" value="UniProtKB-UniPathway"/>
</dbReference>
<dbReference type="KEGG" id="toc:Toce_1057"/>
<evidence type="ECO:0000313" key="17">
    <source>
        <dbReference type="Proteomes" id="UP000000272"/>
    </source>
</evidence>
<keyword evidence="7 14" id="KW-0560">Oxidoreductase</keyword>
<keyword evidence="17" id="KW-1185">Reference proteome</keyword>
<dbReference type="Pfam" id="PF13561">
    <property type="entry name" value="adh_short_C2"/>
    <property type="match status" value="1"/>
</dbReference>
<comment type="similarity">
    <text evidence="3 14">Belongs to the short-chain dehydrogenases/reductases (SDR) family.</text>
</comment>
<dbReference type="CDD" id="cd05333">
    <property type="entry name" value="BKR_SDR_c"/>
    <property type="match status" value="1"/>
</dbReference>
<keyword evidence="8 14" id="KW-0443">Lipid metabolism</keyword>
<evidence type="ECO:0000259" key="15">
    <source>
        <dbReference type="SMART" id="SM00822"/>
    </source>
</evidence>
<dbReference type="Gene3D" id="3.40.50.720">
    <property type="entry name" value="NAD(P)-binding Rossmann-like Domain"/>
    <property type="match status" value="1"/>
</dbReference>
<dbReference type="AlphaFoldDB" id="D9S342"/>
<dbReference type="OrthoDB" id="9803333at2"/>
<gene>
    <name evidence="16" type="ordered locus">Toce_1057</name>
</gene>
<dbReference type="EMBL" id="CP002131">
    <property type="protein sequence ID" value="ADL07819.1"/>
    <property type="molecule type" value="Genomic_DNA"/>
</dbReference>
<dbReference type="PROSITE" id="PS00061">
    <property type="entry name" value="ADH_SHORT"/>
    <property type="match status" value="1"/>
</dbReference>
<dbReference type="HOGENOM" id="CLU_010194_1_3_9"/>
<evidence type="ECO:0000256" key="10">
    <source>
        <dbReference type="ARBA" id="ARBA00023221"/>
    </source>
</evidence>
<dbReference type="InterPro" id="IPR011284">
    <property type="entry name" value="3oxo_ACP_reduc"/>
</dbReference>
<comment type="pathway">
    <text evidence="2 14">Lipid metabolism; fatty acid biosynthesis.</text>
</comment>
<feature type="binding site" evidence="13">
    <location>
        <begin position="12"/>
        <end position="15"/>
    </location>
    <ligand>
        <name>NADP(+)</name>
        <dbReference type="ChEBI" id="CHEBI:58349"/>
    </ligand>
</feature>
<sequence>MDLSGKICIVTGGSRGIGRSISIKLARSGANVVVNYKTNEKSALDTVAEIESFGGTAMAYGANVADYNQAARMVEDVYQKFGRIDVLVNNAGITRDALILRMSEKDWDDVINTNLKGLYNTTKGVVKYMVKQRCGRIINISSVVGIYGNAGQANYAAAKAGIIGFTKALAKELGGRGITVNAVAPGFIKTDMTSEVIQKTSEEVIAEKIPLKRLGKPEDVASLVAFLASEESSYITGQIIAIDGGLTL</sequence>
<proteinExistence type="inferred from homology"/>
<comment type="function">
    <text evidence="1 14">Catalyzes the NADPH-dependent reduction of beta-ketoacyl-ACP substrates to beta-hydroxyacyl-ACP products, the first reductive step in the elongation cycle of fatty acid biosynthesis.</text>
</comment>
<reference evidence="16 17" key="1">
    <citation type="journal article" date="2010" name="Stand. Genomic Sci.">
        <title>Complete genome sequence of Thermosediminibacter oceani type strain (JW/IW-1228P).</title>
        <authorList>
            <person name="Pitluck S."/>
            <person name="Yasawong M."/>
            <person name="Munk C."/>
            <person name="Nolan M."/>
            <person name="Lapidus A."/>
            <person name="Lucas S."/>
            <person name="Glavina Del Rio T."/>
            <person name="Tice H."/>
            <person name="Cheng J.F."/>
            <person name="Bruce D."/>
            <person name="Detter C."/>
            <person name="Tapia R."/>
            <person name="Han C."/>
            <person name="Goodwin L."/>
            <person name="Liolios K."/>
            <person name="Ivanova N."/>
            <person name="Mavromatis K."/>
            <person name="Mikhailova N."/>
            <person name="Pati A."/>
            <person name="Chen A."/>
            <person name="Palaniappan K."/>
            <person name="Land M."/>
            <person name="Hauser L."/>
            <person name="Chang Y.J."/>
            <person name="Jeffries C.D."/>
            <person name="Rohde M."/>
            <person name="Spring S."/>
            <person name="Sikorski J."/>
            <person name="Goker M."/>
            <person name="Woyke T."/>
            <person name="Bristow J."/>
            <person name="Eisen J.A."/>
            <person name="Markowitz V."/>
            <person name="Hugenholtz P."/>
            <person name="Kyrpides N.C."/>
            <person name="Klenk H.P."/>
        </authorList>
    </citation>
    <scope>NUCLEOTIDE SEQUENCE [LARGE SCALE GENOMIC DNA]</scope>
    <source>
        <strain evidence="17">ATCC BAA-1034 / DSM 16646 / JW/IW-1228P</strain>
    </source>
</reference>
<dbReference type="Proteomes" id="UP000000272">
    <property type="component" value="Chromosome"/>
</dbReference>
<evidence type="ECO:0000256" key="8">
    <source>
        <dbReference type="ARBA" id="ARBA00023098"/>
    </source>
</evidence>
<dbReference type="SUPFAM" id="SSF51735">
    <property type="entry name" value="NAD(P)-binding Rossmann-fold domains"/>
    <property type="match status" value="1"/>
</dbReference>